<name>A0ABY2BWK4_9ACTN</name>
<proteinExistence type="predicted"/>
<evidence type="ECO:0000256" key="3">
    <source>
        <dbReference type="ARBA" id="ARBA00022692"/>
    </source>
</evidence>
<dbReference type="PANTHER" id="PTHR36115:SF6">
    <property type="entry name" value="PROLINE-RICH ANTIGEN HOMOLOG"/>
    <property type="match status" value="1"/>
</dbReference>
<dbReference type="Proteomes" id="UP000295818">
    <property type="component" value="Unassembled WGS sequence"/>
</dbReference>
<evidence type="ECO:0000313" key="10">
    <source>
        <dbReference type="Proteomes" id="UP000295818"/>
    </source>
</evidence>
<feature type="transmembrane region" description="Helical" evidence="7">
    <location>
        <begin position="105"/>
        <end position="128"/>
    </location>
</feature>
<dbReference type="RefSeq" id="WP_132186789.1">
    <property type="nucleotide sequence ID" value="NZ_SLWM01000001.1"/>
</dbReference>
<feature type="transmembrane region" description="Helical" evidence="7">
    <location>
        <begin position="59"/>
        <end position="80"/>
    </location>
</feature>
<evidence type="ECO:0000256" key="5">
    <source>
        <dbReference type="ARBA" id="ARBA00023136"/>
    </source>
</evidence>
<accession>A0ABY2BWK4</accession>
<dbReference type="Pfam" id="PF06271">
    <property type="entry name" value="RDD"/>
    <property type="match status" value="1"/>
</dbReference>
<evidence type="ECO:0000256" key="4">
    <source>
        <dbReference type="ARBA" id="ARBA00022989"/>
    </source>
</evidence>
<organism evidence="9 10">
    <name type="scientific">Kribbella orskensis</name>
    <dbReference type="NCBI Taxonomy" id="2512216"/>
    <lineage>
        <taxon>Bacteria</taxon>
        <taxon>Bacillati</taxon>
        <taxon>Actinomycetota</taxon>
        <taxon>Actinomycetes</taxon>
        <taxon>Propionibacteriales</taxon>
        <taxon>Kribbellaceae</taxon>
        <taxon>Kribbella</taxon>
    </lineage>
</organism>
<feature type="transmembrane region" description="Helical" evidence="7">
    <location>
        <begin position="20"/>
        <end position="47"/>
    </location>
</feature>
<evidence type="ECO:0000259" key="8">
    <source>
        <dbReference type="Pfam" id="PF06271"/>
    </source>
</evidence>
<feature type="domain" description="RDD" evidence="8">
    <location>
        <begin position="11"/>
        <end position="141"/>
    </location>
</feature>
<dbReference type="EMBL" id="SLWM01000001">
    <property type="protein sequence ID" value="TCO32353.1"/>
    <property type="molecule type" value="Genomic_DNA"/>
</dbReference>
<keyword evidence="5 7" id="KW-0472">Membrane</keyword>
<comment type="caution">
    <text evidence="9">The sequence shown here is derived from an EMBL/GenBank/DDBJ whole genome shotgun (WGS) entry which is preliminary data.</text>
</comment>
<protein>
    <submittedName>
        <fullName evidence="9">RDD family membrane protein YckC</fullName>
    </submittedName>
</protein>
<dbReference type="InterPro" id="IPR051791">
    <property type="entry name" value="Pra-immunoreactive"/>
</dbReference>
<evidence type="ECO:0000256" key="7">
    <source>
        <dbReference type="SAM" id="Phobius"/>
    </source>
</evidence>
<feature type="region of interest" description="Disordered" evidence="6">
    <location>
        <begin position="172"/>
        <end position="201"/>
    </location>
</feature>
<evidence type="ECO:0000313" key="9">
    <source>
        <dbReference type="EMBL" id="TCO32353.1"/>
    </source>
</evidence>
<dbReference type="InterPro" id="IPR010432">
    <property type="entry name" value="RDD"/>
</dbReference>
<keyword evidence="10" id="KW-1185">Reference proteome</keyword>
<gene>
    <name evidence="9" type="ORF">EV644_101997</name>
</gene>
<comment type="subcellular location">
    <subcellularLocation>
        <location evidence="1">Cell membrane</location>
        <topology evidence="1">Multi-pass membrane protein</topology>
    </subcellularLocation>
</comment>
<reference evidence="9 10" key="1">
    <citation type="journal article" date="2015" name="Stand. Genomic Sci.">
        <title>Genomic Encyclopedia of Bacterial and Archaeal Type Strains, Phase III: the genomes of soil and plant-associated and newly described type strains.</title>
        <authorList>
            <person name="Whitman W.B."/>
            <person name="Woyke T."/>
            <person name="Klenk H.P."/>
            <person name="Zhou Y."/>
            <person name="Lilburn T.G."/>
            <person name="Beck B.J."/>
            <person name="De Vos P."/>
            <person name="Vandamme P."/>
            <person name="Eisen J.A."/>
            <person name="Garrity G."/>
            <person name="Hugenholtz P."/>
            <person name="Kyrpides N.C."/>
        </authorList>
    </citation>
    <scope>NUCLEOTIDE SEQUENCE [LARGE SCALE GENOMIC DNA]</scope>
    <source>
        <strain evidence="9 10">VKM Ac-2538</strain>
    </source>
</reference>
<sequence>MSGRLTITGHYAGAVSRAVAAVLDVLIVFASFTLGLAGLDLLTTAFLNRSIREDSSAPAATVALLVWAFCYAFGCLAITARTPGKAIVGLRVVRADGGTVRPRRAFLRVCVFPLSVLLLGLGFVLIVFHRAHRALHDLIAGTAVVYDWGERPAELPGPLSDFLIRANATSDSAELPRTTRGELFNSSPTATDRRDSEGMQS</sequence>
<evidence type="ECO:0000256" key="6">
    <source>
        <dbReference type="SAM" id="MobiDB-lite"/>
    </source>
</evidence>
<keyword evidence="4 7" id="KW-1133">Transmembrane helix</keyword>
<feature type="compositionally biased region" description="Basic and acidic residues" evidence="6">
    <location>
        <begin position="191"/>
        <end position="201"/>
    </location>
</feature>
<dbReference type="PANTHER" id="PTHR36115">
    <property type="entry name" value="PROLINE-RICH ANTIGEN HOMOLOG-RELATED"/>
    <property type="match status" value="1"/>
</dbReference>
<evidence type="ECO:0000256" key="2">
    <source>
        <dbReference type="ARBA" id="ARBA00022475"/>
    </source>
</evidence>
<keyword evidence="3 7" id="KW-0812">Transmembrane</keyword>
<evidence type="ECO:0000256" key="1">
    <source>
        <dbReference type="ARBA" id="ARBA00004651"/>
    </source>
</evidence>
<keyword evidence="2" id="KW-1003">Cell membrane</keyword>